<keyword evidence="3 4" id="KW-0472">Membrane</keyword>
<dbReference type="PANTHER" id="PTHR23537:SF1">
    <property type="entry name" value="SUGAR TRANSPORTER"/>
    <property type="match status" value="1"/>
</dbReference>
<dbReference type="SUPFAM" id="SSF103473">
    <property type="entry name" value="MFS general substrate transporter"/>
    <property type="match status" value="1"/>
</dbReference>
<dbReference type="Pfam" id="PF06779">
    <property type="entry name" value="MFS_4"/>
    <property type="match status" value="1"/>
</dbReference>
<dbReference type="RefSeq" id="WP_128983164.1">
    <property type="nucleotide sequence ID" value="NZ_PDKJ01000018.1"/>
</dbReference>
<gene>
    <name evidence="6" type="ORF">CRV08_13895</name>
</gene>
<evidence type="ECO:0000256" key="3">
    <source>
        <dbReference type="ARBA" id="ARBA00023136"/>
    </source>
</evidence>
<feature type="transmembrane region" description="Helical" evidence="4">
    <location>
        <begin position="203"/>
        <end position="228"/>
    </location>
</feature>
<feature type="transmembrane region" description="Helical" evidence="4">
    <location>
        <begin position="273"/>
        <end position="292"/>
    </location>
</feature>
<keyword evidence="2 4" id="KW-1133">Transmembrane helix</keyword>
<dbReference type="EMBL" id="PDKJ01000018">
    <property type="protein sequence ID" value="RXJ65920.1"/>
    <property type="molecule type" value="Genomic_DNA"/>
</dbReference>
<dbReference type="InterPro" id="IPR036259">
    <property type="entry name" value="MFS_trans_sf"/>
</dbReference>
<evidence type="ECO:0000256" key="1">
    <source>
        <dbReference type="ARBA" id="ARBA00022692"/>
    </source>
</evidence>
<evidence type="ECO:0000259" key="5">
    <source>
        <dbReference type="PROSITE" id="PS50850"/>
    </source>
</evidence>
<dbReference type="AlphaFoldDB" id="A0A4Q0Y6W6"/>
<dbReference type="InterPro" id="IPR010645">
    <property type="entry name" value="MFS_4"/>
</dbReference>
<feature type="transmembrane region" description="Helical" evidence="4">
    <location>
        <begin position="98"/>
        <end position="120"/>
    </location>
</feature>
<dbReference type="InterPro" id="IPR020846">
    <property type="entry name" value="MFS_dom"/>
</dbReference>
<feature type="transmembrane region" description="Helical" evidence="4">
    <location>
        <begin position="74"/>
        <end position="92"/>
    </location>
</feature>
<organism evidence="6 7">
    <name type="scientific">Halarcobacter ebronensis</name>
    <dbReference type="NCBI Taxonomy" id="1462615"/>
    <lineage>
        <taxon>Bacteria</taxon>
        <taxon>Pseudomonadati</taxon>
        <taxon>Campylobacterota</taxon>
        <taxon>Epsilonproteobacteria</taxon>
        <taxon>Campylobacterales</taxon>
        <taxon>Arcobacteraceae</taxon>
        <taxon>Halarcobacter</taxon>
    </lineage>
</organism>
<feature type="transmembrane region" description="Helical" evidence="4">
    <location>
        <begin position="333"/>
        <end position="355"/>
    </location>
</feature>
<feature type="transmembrane region" description="Helical" evidence="4">
    <location>
        <begin position="361"/>
        <end position="383"/>
    </location>
</feature>
<name>A0A4Q0Y6W6_9BACT</name>
<feature type="domain" description="Major facilitator superfamily (MFS) profile" evidence="5">
    <location>
        <begin position="6"/>
        <end position="388"/>
    </location>
</feature>
<evidence type="ECO:0000313" key="7">
    <source>
        <dbReference type="Proteomes" id="UP000290172"/>
    </source>
</evidence>
<comment type="caution">
    <text evidence="6">The sequence shown here is derived from an EMBL/GenBank/DDBJ whole genome shotgun (WGS) entry which is preliminary data.</text>
</comment>
<evidence type="ECO:0000313" key="6">
    <source>
        <dbReference type="EMBL" id="RXJ65920.1"/>
    </source>
</evidence>
<reference evidence="6 7" key="1">
    <citation type="submission" date="2017-10" db="EMBL/GenBank/DDBJ databases">
        <title>Genomics of the genus Arcobacter.</title>
        <authorList>
            <person name="Perez-Cataluna A."/>
            <person name="Figueras M.J."/>
        </authorList>
    </citation>
    <scope>NUCLEOTIDE SEQUENCE [LARGE SCALE GENOMIC DNA]</scope>
    <source>
        <strain evidence="6 7">CECT 8993</strain>
    </source>
</reference>
<dbReference type="PANTHER" id="PTHR23537">
    <property type="match status" value="1"/>
</dbReference>
<feature type="transmembrane region" description="Helical" evidence="4">
    <location>
        <begin position="42"/>
        <end position="62"/>
    </location>
</feature>
<dbReference type="GO" id="GO:0005886">
    <property type="term" value="C:plasma membrane"/>
    <property type="evidence" value="ECO:0007669"/>
    <property type="project" value="TreeGrafter"/>
</dbReference>
<evidence type="ECO:0000256" key="4">
    <source>
        <dbReference type="SAM" id="Phobius"/>
    </source>
</evidence>
<keyword evidence="1 4" id="KW-0812">Transmembrane</keyword>
<dbReference type="Proteomes" id="UP000290172">
    <property type="component" value="Unassembled WGS sequence"/>
</dbReference>
<feature type="transmembrane region" description="Helical" evidence="4">
    <location>
        <begin position="298"/>
        <end position="321"/>
    </location>
</feature>
<protein>
    <recommendedName>
        <fullName evidence="5">Major facilitator superfamily (MFS) profile domain-containing protein</fullName>
    </recommendedName>
</protein>
<proteinExistence type="predicted"/>
<dbReference type="PROSITE" id="PS50850">
    <property type="entry name" value="MFS"/>
    <property type="match status" value="1"/>
</dbReference>
<feature type="transmembrane region" description="Helical" evidence="4">
    <location>
        <begin position="163"/>
        <end position="182"/>
    </location>
</feature>
<feature type="transmembrane region" description="Helical" evidence="4">
    <location>
        <begin position="7"/>
        <end position="30"/>
    </location>
</feature>
<dbReference type="PROSITE" id="PS51257">
    <property type="entry name" value="PROKAR_LIPOPROTEIN"/>
    <property type="match status" value="1"/>
</dbReference>
<dbReference type="Gene3D" id="1.20.1250.20">
    <property type="entry name" value="MFS general substrate transporter like domains"/>
    <property type="match status" value="2"/>
</dbReference>
<sequence length="392" mass="43614">MREYSKVIISSFLVILACLGLGRFAFGMILPNLQASLALSTTQVGFIGTANFIGYFAGIFFANHLYTKYSTYKLVFITLVLQAISMALMIAFNNYLIISFLYTFSGFFSAIANIAIMAHMANVIPKNIRGKALGLVVSGNGLAIIISGQITPFVEQFVSNAPWRISWLIFSIVLILIAFFSQPGIKKHTKHELPEMKVSSKKYFFIPSFWKISSLYMIFAFINSIYVTYAVKTVITQYHITSSLSGDFWALLGFTSIFSGFLFGMVADKVGAYKALIFVFILQTLAHFTLTINVDSYIIWFSAVMLGISVWCIPSLIILLTSIHFDVKRAAQIISLVTILFALCQAFGPVVAGYLHDITGSFFLIFLLTSLMALAATILSIIFSRQKIKQIH</sequence>
<dbReference type="GO" id="GO:0022857">
    <property type="term" value="F:transmembrane transporter activity"/>
    <property type="evidence" value="ECO:0007669"/>
    <property type="project" value="InterPro"/>
</dbReference>
<accession>A0A4Q0Y6W6</accession>
<feature type="transmembrane region" description="Helical" evidence="4">
    <location>
        <begin position="132"/>
        <end position="151"/>
    </location>
</feature>
<feature type="transmembrane region" description="Helical" evidence="4">
    <location>
        <begin position="248"/>
        <end position="266"/>
    </location>
</feature>
<evidence type="ECO:0000256" key="2">
    <source>
        <dbReference type="ARBA" id="ARBA00022989"/>
    </source>
</evidence>